<dbReference type="RefSeq" id="WP_326123024.1">
    <property type="nucleotide sequence ID" value="NZ_JARSFG010000012.1"/>
</dbReference>
<sequence length="475" mass="55156">MSQVDEQYWIKRLLHDSAKIYNFAEGQLGKLRREYEKAIKQIDKDLRTVKQTERLDKLKARLLIEINRLMGYEEALTRETLLQVYAEGFYRSSFNIQQALGYGTGAIFIAPNAAEVAIGIAWSGKNYSERIWQHRDLLAKKVEQTLTQGTILGHSNAKMAQRLAQEMDNTFANAARLVRTETNYIHNQASKDSYSELGVEQYQFLAVLDLRTSVTCASLDGKNFDLKKAQAGVNYPPMHPNCRSTTIPVVGYDADEVRLAKINGTYYEVPATMTYEEWYNDLVKEHGADKIAAMKKMEQNVSKDRQQHATYKKELGIKVPQSFADFQRMKYNDSNQWATLKKQYRAATTVPAGAIKDPIRQQKHAETYYEFIRKRKDDVAKIAKHTGWKESAIQQVKEHVFLKEHMLQGKMQRFYPDYEQAQAWQRLIDGKKIKDTDYVFLKHEFVELTQMRIHGYSYEQAHDIANKHHNWQSLI</sequence>
<dbReference type="InterPro" id="IPR006528">
    <property type="entry name" value="Phage_head_morphogenesis_dom"/>
</dbReference>
<evidence type="ECO:0000313" key="3">
    <source>
        <dbReference type="EMBL" id="MEC1178530.1"/>
    </source>
</evidence>
<evidence type="ECO:0000313" key="4">
    <source>
        <dbReference type="Proteomes" id="UP001344888"/>
    </source>
</evidence>
<organism evidence="3 4">
    <name type="scientific">Metasolibacillus meyeri</name>
    <dbReference type="NCBI Taxonomy" id="1071052"/>
    <lineage>
        <taxon>Bacteria</taxon>
        <taxon>Bacillati</taxon>
        <taxon>Bacillota</taxon>
        <taxon>Bacilli</taxon>
        <taxon>Bacillales</taxon>
        <taxon>Caryophanaceae</taxon>
        <taxon>Metasolibacillus</taxon>
    </lineage>
</organism>
<evidence type="ECO:0000259" key="2">
    <source>
        <dbReference type="Pfam" id="PF04233"/>
    </source>
</evidence>
<feature type="domain" description="Phage head morphogenesis" evidence="2">
    <location>
        <begin position="140"/>
        <end position="247"/>
    </location>
</feature>
<dbReference type="EMBL" id="JARSFG010000012">
    <property type="protein sequence ID" value="MEC1178530.1"/>
    <property type="molecule type" value="Genomic_DNA"/>
</dbReference>
<protein>
    <submittedName>
        <fullName evidence="3">Minor capsid protein</fullName>
    </submittedName>
</protein>
<proteinExistence type="predicted"/>
<reference evidence="3 4" key="1">
    <citation type="submission" date="2023-03" db="EMBL/GenBank/DDBJ databases">
        <title>Bacillus Genome Sequencing.</title>
        <authorList>
            <person name="Dunlap C."/>
        </authorList>
    </citation>
    <scope>NUCLEOTIDE SEQUENCE [LARGE SCALE GENOMIC DNA]</scope>
    <source>
        <strain evidence="3 4">B-59205</strain>
    </source>
</reference>
<dbReference type="AlphaFoldDB" id="A0AAW9NMC6"/>
<accession>A0AAW9NMC6</accession>
<dbReference type="Proteomes" id="UP001344888">
    <property type="component" value="Unassembled WGS sequence"/>
</dbReference>
<keyword evidence="1" id="KW-0175">Coiled coil</keyword>
<feature type="coiled-coil region" evidence="1">
    <location>
        <begin position="21"/>
        <end position="52"/>
    </location>
</feature>
<name>A0AAW9NMC6_9BACL</name>
<gene>
    <name evidence="3" type="ORF">P9B03_08560</name>
</gene>
<evidence type="ECO:0000256" key="1">
    <source>
        <dbReference type="SAM" id="Coils"/>
    </source>
</evidence>
<dbReference type="NCBIfam" id="TIGR01641">
    <property type="entry name" value="phageSPP1_gp7"/>
    <property type="match status" value="1"/>
</dbReference>
<comment type="caution">
    <text evidence="3">The sequence shown here is derived from an EMBL/GenBank/DDBJ whole genome shotgun (WGS) entry which is preliminary data.</text>
</comment>
<keyword evidence="4" id="KW-1185">Reference proteome</keyword>
<dbReference type="Pfam" id="PF04233">
    <property type="entry name" value="Phage_Mu_F"/>
    <property type="match status" value="1"/>
</dbReference>